<dbReference type="InterPro" id="IPR051043">
    <property type="entry name" value="Sulfatase_Mod_Factor_Kinase"/>
</dbReference>
<dbReference type="GO" id="GO:0120147">
    <property type="term" value="F:formylglycine-generating oxidase activity"/>
    <property type="evidence" value="ECO:0007669"/>
    <property type="project" value="TreeGrafter"/>
</dbReference>
<proteinExistence type="predicted"/>
<reference evidence="3" key="1">
    <citation type="submission" date="2009-08" db="EMBL/GenBank/DDBJ databases">
        <authorList>
            <consortium name="US DOE Joint Genome Institute"/>
            <person name="Lucas S."/>
            <person name="Copeland A."/>
            <person name="Lapidus A."/>
            <person name="Glavina del Rio T."/>
            <person name="Dalin E."/>
            <person name="Tice H."/>
            <person name="Bruce D."/>
            <person name="Barry K."/>
            <person name="Pitluck S."/>
            <person name="Lowry S."/>
            <person name="Larimer F."/>
            <person name="Land M."/>
            <person name="Hauser L."/>
            <person name="Kyrpides N."/>
            <person name="Ivanova N."/>
            <person name="McMahon K.D."/>
            <person name="Hugenholtz P."/>
        </authorList>
    </citation>
    <scope>NUCLEOTIDE SEQUENCE</scope>
    <source>
        <strain evidence="3">UW-1</strain>
    </source>
</reference>
<dbReference type="PANTHER" id="PTHR23150">
    <property type="entry name" value="SULFATASE MODIFYING FACTOR 1, 2"/>
    <property type="match status" value="1"/>
</dbReference>
<dbReference type="PANTHER" id="PTHR23150:SF19">
    <property type="entry name" value="FORMYLGLYCINE-GENERATING ENZYME"/>
    <property type="match status" value="1"/>
</dbReference>
<dbReference type="eggNOG" id="COG1262">
    <property type="taxonomic scope" value="Bacteria"/>
</dbReference>
<dbReference type="AlphaFoldDB" id="C7RUW9"/>
<protein>
    <recommendedName>
        <fullName evidence="2">Sulfatase-modifying factor enzyme-like domain-containing protein</fullName>
    </recommendedName>
</protein>
<sequence length="942" mass="102498">MRRSPLLARADLLHALELAGDDGDSERRYAGALAFFERPGDAMVRFAIGITARIDADVVTGVPSGATPEPAATDRLQAPLFAITACRRLDVPADSDDTLKPSPLTPAQCAPRATDGSAAPFVPLVRRARLWSALKRSALEVRQSGLDMPRLLRELARARPVRRLPNRRQAIWGGEFVIVWDRAPHLLPYQEDFQEIVDDLLLQRGKAGCTLWLVDGSPQQVTWRWPARADAAAFAAIPRPPAGTRVLILSDTGALAGWPGAARTWAEFTRRLAQHGAQPVVWAPLAPAQIEVELARRAHVFCLQAGGGLRRQRGRIADDEQRRAEAARLAALRERLLACMAFCVRVEPALLRALRGVAPATAGEPGLEALVWSHQPVVYDSRVSRAVTAGHVAHYRQAFGELTADEQVAALERTLHIHAWRGQATEAAELLIWQAHARDEAKSARDAQLEKAWRWFQSFRATATRSTTPDPQLRQYTLDLVARNGADLKWVEDNSEWLAPVWVATDETSSPAGLRPADLLRAIGAREDLQPVTCQLGVQAAGLMLWAAERPSGPAHSRVGSPLQIKRLLVSDGEGRPARLLDPAASPQQPVASLASLRDPAAALTLTAGQHSYRVSHIERPVWAQEIGRDASGLYADLLVPVESGEAPDGAQPIVQRMRYIEAGHFRMGSPAAEAERYEDEGPQHAVTLTQGFWLADSACTQALWQAVMGDNPSHFTAENQGGAQHPVEQVSWDDVQLFLRRLEARLPAGCGANLPSEAEWEYACRAGTTTPFSFGETITPEQVNYDGRYPYAGGSKGLYRQATVPVRSLPANDWGLYEMHGNVWEWCADGRRAYAERDETDPRGAAGQGVSGRALRGGSWYDFAWSVRSAYRFAYAPGSADRGVGFRFALRSTSPAGATEWPAPRSGADGAAGRGTVPPPGRGRQRKSAGSAEGRSAPGRQ</sequence>
<accession>C7RUW9</accession>
<dbReference type="HOGENOM" id="CLU_311622_0_0_4"/>
<evidence type="ECO:0000259" key="2">
    <source>
        <dbReference type="Pfam" id="PF03781"/>
    </source>
</evidence>
<feature type="region of interest" description="Disordered" evidence="1">
    <location>
        <begin position="896"/>
        <end position="942"/>
    </location>
</feature>
<dbReference type="Pfam" id="PF03781">
    <property type="entry name" value="FGE-sulfatase"/>
    <property type="match status" value="1"/>
</dbReference>
<evidence type="ECO:0000313" key="3">
    <source>
        <dbReference type="EMBL" id="ACV36364.1"/>
    </source>
</evidence>
<organism evidence="3">
    <name type="scientific">Accumulibacter regalis</name>
    <dbReference type="NCBI Taxonomy" id="522306"/>
    <lineage>
        <taxon>Bacteria</taxon>
        <taxon>Pseudomonadati</taxon>
        <taxon>Pseudomonadota</taxon>
        <taxon>Betaproteobacteria</taxon>
        <taxon>Candidatus Accumulibacter</taxon>
    </lineage>
</organism>
<feature type="domain" description="Sulfatase-modifying factor enzyme-like" evidence="2">
    <location>
        <begin position="658"/>
        <end position="890"/>
    </location>
</feature>
<dbReference type="Gene3D" id="3.90.1580.10">
    <property type="entry name" value="paralog of FGE (formylglycine-generating enzyme)"/>
    <property type="match status" value="1"/>
</dbReference>
<dbReference type="EMBL" id="CP001715">
    <property type="protein sequence ID" value="ACV36364.1"/>
    <property type="molecule type" value="Genomic_DNA"/>
</dbReference>
<dbReference type="InterPro" id="IPR042095">
    <property type="entry name" value="SUMF_sf"/>
</dbReference>
<dbReference type="STRING" id="522306.CAP2UW1_3091"/>
<dbReference type="InterPro" id="IPR005532">
    <property type="entry name" value="SUMF_dom"/>
</dbReference>
<gene>
    <name evidence="3" type="ordered locus">CAP2UW1_3091</name>
</gene>
<dbReference type="KEGG" id="app:CAP2UW1_3091"/>
<name>C7RUW9_ACCRE</name>
<dbReference type="InterPro" id="IPR016187">
    <property type="entry name" value="CTDL_fold"/>
</dbReference>
<dbReference type="SUPFAM" id="SSF56436">
    <property type="entry name" value="C-type lectin-like"/>
    <property type="match status" value="1"/>
</dbReference>
<reference evidence="3" key="2">
    <citation type="submission" date="2009-09" db="EMBL/GenBank/DDBJ databases">
        <title>Complete sequence of chromosome of Candidatus Accumulibacter phosphatis clade IIA str. UW-1.</title>
        <authorList>
            <consortium name="US DOE Joint Genome Institute"/>
            <person name="Martin H.G."/>
            <person name="Ivanova N."/>
            <person name="Kunin V."/>
            <person name="Warnecke F."/>
            <person name="Barry K."/>
            <person name="He S."/>
            <person name="Salamov A."/>
            <person name="Szeto E."/>
            <person name="Dalin E."/>
            <person name="Pangilinan J.L."/>
            <person name="Lapidus A."/>
            <person name="Lowry S."/>
            <person name="Kyrpides N.C."/>
            <person name="McMahon K.D."/>
            <person name="Hugenholtz P."/>
        </authorList>
    </citation>
    <scope>NUCLEOTIDE SEQUENCE [LARGE SCALE GENOMIC DNA]</scope>
    <source>
        <strain evidence="3">UW-1</strain>
    </source>
</reference>
<evidence type="ECO:0000256" key="1">
    <source>
        <dbReference type="SAM" id="MobiDB-lite"/>
    </source>
</evidence>